<evidence type="ECO:0000313" key="2">
    <source>
        <dbReference type="EMBL" id="OLY85389.1"/>
    </source>
</evidence>
<dbReference type="AlphaFoldDB" id="A0A1R0H8B4"/>
<sequence>MGAREAPDTDKIGIIETHYVDKPRLIKKENFIRAKRIRNMDVVGIASGGNTSYFVVHSWNPKTNNPAHVEVYSAGDGSTGQTSNRRFNLIQGWPRKINRISDVVECKTSHISYDPQSHSQRAVGVYNISAGNNHAVVVQDNMPSTEGKEHTHGRDVLAWGDNQFGQVIPSNRIRVCQPSHPLPIKDEITDPHMLKTVVTNKPESHSQGPTDAKILSNMPLMPIHSRLQAAPTTIVHSNDFNKLSDKLSKNGGEEYGKMLNTIKDGIVDLLEPVFGGDNEFVGVVLMPKLEKSDNQNTENADSTVKSGNNELSKGNGNFEAMVDTIKHEIVDLLDPVFGHDNEFVGIVDIPETENSGEKKQEISAKAPRSHDDEVNVEQIFTAGHNATAAFIGIV</sequence>
<dbReference type="InterPro" id="IPR053245">
    <property type="entry name" value="MitoProcess-Associated"/>
</dbReference>
<evidence type="ECO:0000313" key="3">
    <source>
        <dbReference type="Proteomes" id="UP000187455"/>
    </source>
</evidence>
<gene>
    <name evidence="2" type="ORF">AYI68_g416</name>
</gene>
<dbReference type="PANTHER" id="PTHR47563:SF1">
    <property type="entry name" value="PROTEIN FMP25, MITOCHONDRIAL"/>
    <property type="match status" value="1"/>
</dbReference>
<comment type="caution">
    <text evidence="2">The sequence shown here is derived from an EMBL/GenBank/DDBJ whole genome shotgun (WGS) entry which is preliminary data.</text>
</comment>
<dbReference type="InterPro" id="IPR009091">
    <property type="entry name" value="RCC1/BLIP-II"/>
</dbReference>
<protein>
    <submittedName>
        <fullName evidence="2">Uncharacterized protein</fullName>
    </submittedName>
</protein>
<dbReference type="PANTHER" id="PTHR47563">
    <property type="entry name" value="PROTEIN FMP25, MITOCHONDRIAL"/>
    <property type="match status" value="1"/>
</dbReference>
<proteinExistence type="predicted"/>
<dbReference type="Gene3D" id="2.130.10.30">
    <property type="entry name" value="Regulator of chromosome condensation 1/beta-lactamase-inhibitor protein II"/>
    <property type="match status" value="1"/>
</dbReference>
<reference evidence="2 3" key="1">
    <citation type="journal article" date="2016" name="Mol. Biol. Evol.">
        <title>Genome-Wide Survey of Gut Fungi (Harpellales) Reveals the First Horizontally Transferred Ubiquitin Gene from a Mosquito Host.</title>
        <authorList>
            <person name="Wang Y."/>
            <person name="White M.M."/>
            <person name="Kvist S."/>
            <person name="Moncalvo J.M."/>
        </authorList>
    </citation>
    <scope>NUCLEOTIDE SEQUENCE [LARGE SCALE GENOMIC DNA]</scope>
    <source>
        <strain evidence="2 3">ALG-7-W6</strain>
    </source>
</reference>
<evidence type="ECO:0000256" key="1">
    <source>
        <dbReference type="SAM" id="MobiDB-lite"/>
    </source>
</evidence>
<dbReference type="Proteomes" id="UP000187455">
    <property type="component" value="Unassembled WGS sequence"/>
</dbReference>
<dbReference type="SUPFAM" id="SSF50985">
    <property type="entry name" value="RCC1/BLIP-II"/>
    <property type="match status" value="1"/>
</dbReference>
<name>A0A1R0H8B4_9FUNG</name>
<dbReference type="OrthoDB" id="10256179at2759"/>
<feature type="compositionally biased region" description="Polar residues" evidence="1">
    <location>
        <begin position="294"/>
        <end position="315"/>
    </location>
</feature>
<dbReference type="EMBL" id="LSSL01000121">
    <property type="protein sequence ID" value="OLY85389.1"/>
    <property type="molecule type" value="Genomic_DNA"/>
</dbReference>
<feature type="compositionally biased region" description="Basic and acidic residues" evidence="1">
    <location>
        <begin position="355"/>
        <end position="370"/>
    </location>
</feature>
<keyword evidence="3" id="KW-1185">Reference proteome</keyword>
<dbReference type="GO" id="GO:0034551">
    <property type="term" value="P:mitochondrial respiratory chain complex III assembly"/>
    <property type="evidence" value="ECO:0007669"/>
    <property type="project" value="TreeGrafter"/>
</dbReference>
<dbReference type="GO" id="GO:0005743">
    <property type="term" value="C:mitochondrial inner membrane"/>
    <property type="evidence" value="ECO:0007669"/>
    <property type="project" value="TreeGrafter"/>
</dbReference>
<organism evidence="2 3">
    <name type="scientific">Smittium mucronatum</name>
    <dbReference type="NCBI Taxonomy" id="133383"/>
    <lineage>
        <taxon>Eukaryota</taxon>
        <taxon>Fungi</taxon>
        <taxon>Fungi incertae sedis</taxon>
        <taxon>Zoopagomycota</taxon>
        <taxon>Kickxellomycotina</taxon>
        <taxon>Harpellomycetes</taxon>
        <taxon>Harpellales</taxon>
        <taxon>Legeriomycetaceae</taxon>
        <taxon>Smittium</taxon>
    </lineage>
</organism>
<accession>A0A1R0H8B4</accession>
<feature type="region of interest" description="Disordered" evidence="1">
    <location>
        <begin position="349"/>
        <end position="370"/>
    </location>
</feature>
<feature type="region of interest" description="Disordered" evidence="1">
    <location>
        <begin position="292"/>
        <end position="315"/>
    </location>
</feature>